<dbReference type="AlphaFoldDB" id="A0A0J5KYI3"/>
<gene>
    <name evidence="1" type="ORF">ABW06_20660</name>
</gene>
<dbReference type="PATRIC" id="fig|61647.15.peg.2699"/>
<dbReference type="Pfam" id="PF10139">
    <property type="entry name" value="Virul_Fac"/>
    <property type="match status" value="2"/>
</dbReference>
<reference evidence="1 2" key="1">
    <citation type="submission" date="2015-05" db="EMBL/GenBank/DDBJ databases">
        <title>Genome sequences of Pluralibacter gergoviae.</title>
        <authorList>
            <person name="Greninger A.L."/>
            <person name="Miller S."/>
        </authorList>
    </citation>
    <scope>NUCLEOTIDE SEQUENCE [LARGE SCALE GENOMIC DNA]</scope>
    <source>
        <strain evidence="1 2">JS81F13</strain>
    </source>
</reference>
<accession>A0A0J5KYI3</accession>
<sequence>MSQLQPLIDWTRSAREQSPLFDDDADALLTRLQMLQSTERALRDAETAPVSIGLYGQSQASKACLLKILCGSGERLPVRLGQRSVDWLTHINPGHAPARMALRFSPRSAPVDDAFPLRLRLLSEAELVQVFVDNALSHPGLQPVDKSTVSARLAGWQTLRQVQPVPGVSEQEVAGVARFCQQRIPARLQQFDDDLWQQMIRLLPWLDLNARASAWALLWGEQPALTRRWLTLAQALQQTGYAEEVAAPLSLLMDSDGQPAAGFLTASSAPLGETVVTPLRNGAPQGALSLPLDALALLAAELVLPTESSALPEVDIIDIPPAPEAATSALEATRRRWLLERYRQRLEPDLLLVCNATRARGQIPASARRLLRWCSDAQPPRGGALPGLVWIITPHDDRLLRGINLDEGVQRLIEQPGQRWGALQALESGSVQRVIEWLSRAVMAGQRQARLQEIEQRLWQHARALMQPFYHPAAQDAARSREQAEAMVRALQGRAAALGELLEGLLPPLRDFERIVQVRQPREERAAALFSDDVDLFAAAEGPQADAGARAPRGALPHALWVKHLRQWSRREESAGRFGLSPAILQQLADCLTVASYRLGLADKLQSVAPNERTSAAQLRATIGNWLTWLGYGDVAPADRPASGYARDSTLFAPVGARSARLTALGERPEHAATRYVYDWLLALFIRATEAPDYQHPQALSPKIRAQLAALL</sequence>
<protein>
    <submittedName>
        <fullName evidence="1">Virulence effector SrfC</fullName>
    </submittedName>
</protein>
<dbReference type="STRING" id="61647.LG71_17510"/>
<organism evidence="1 2">
    <name type="scientific">Pluralibacter gergoviae</name>
    <name type="common">Enterobacter gergoviae</name>
    <dbReference type="NCBI Taxonomy" id="61647"/>
    <lineage>
        <taxon>Bacteria</taxon>
        <taxon>Pseudomonadati</taxon>
        <taxon>Pseudomonadota</taxon>
        <taxon>Gammaproteobacteria</taxon>
        <taxon>Enterobacterales</taxon>
        <taxon>Enterobacteriaceae</taxon>
        <taxon>Pluralibacter</taxon>
    </lineage>
</organism>
<proteinExistence type="predicted"/>
<dbReference type="EMBL" id="LDZF01000027">
    <property type="protein sequence ID" value="KMK11600.1"/>
    <property type="molecule type" value="Genomic_DNA"/>
</dbReference>
<dbReference type="InterPro" id="IPR017030">
    <property type="entry name" value="Vir_effector_SfrC"/>
</dbReference>
<dbReference type="RefSeq" id="WP_048280398.1">
    <property type="nucleotide sequence ID" value="NZ_LDZF01000027.1"/>
</dbReference>
<name>A0A0J5KYI3_PLUGE</name>
<dbReference type="eggNOG" id="COG4458">
    <property type="taxonomic scope" value="Bacteria"/>
</dbReference>
<dbReference type="Proteomes" id="UP000036196">
    <property type="component" value="Unassembled WGS sequence"/>
</dbReference>
<comment type="caution">
    <text evidence="1">The sequence shown here is derived from an EMBL/GenBank/DDBJ whole genome shotgun (WGS) entry which is preliminary data.</text>
</comment>
<evidence type="ECO:0000313" key="2">
    <source>
        <dbReference type="Proteomes" id="UP000036196"/>
    </source>
</evidence>
<dbReference type="PIRSF" id="PIRSF034586">
    <property type="entry name" value="Vir_effector_SfrC"/>
    <property type="match status" value="1"/>
</dbReference>
<evidence type="ECO:0000313" key="1">
    <source>
        <dbReference type="EMBL" id="KMK11600.1"/>
    </source>
</evidence>
<keyword evidence="2" id="KW-1185">Reference proteome</keyword>